<dbReference type="InterPro" id="IPR050499">
    <property type="entry name" value="PEP-utilizing_PTS_enzyme"/>
</dbReference>
<dbReference type="EMBL" id="FNQV01000003">
    <property type="protein sequence ID" value="SDZ93355.1"/>
    <property type="molecule type" value="Genomic_DNA"/>
</dbReference>
<dbReference type="InterPro" id="IPR008731">
    <property type="entry name" value="PTS_EIN"/>
</dbReference>
<dbReference type="SUPFAM" id="SSF52009">
    <property type="entry name" value="Phosphohistidine domain"/>
    <property type="match status" value="1"/>
</dbReference>
<evidence type="ECO:0000256" key="15">
    <source>
        <dbReference type="ARBA" id="ARBA00022842"/>
    </source>
</evidence>
<evidence type="ECO:0000256" key="14">
    <source>
        <dbReference type="ARBA" id="ARBA00022777"/>
    </source>
</evidence>
<dbReference type="PANTHER" id="PTHR46244">
    <property type="entry name" value="PHOSPHOENOLPYRUVATE-PROTEIN PHOSPHOTRANSFERASE"/>
    <property type="match status" value="1"/>
</dbReference>
<protein>
    <recommendedName>
        <fullName evidence="7 17">Phosphoenolpyruvate-protein phosphotransferase</fullName>
        <ecNumber evidence="6 17">2.7.3.9</ecNumber>
    </recommendedName>
    <alternativeName>
        <fullName evidence="16 17">Phosphotransferase system, enzyme I</fullName>
    </alternativeName>
</protein>
<keyword evidence="13 17" id="KW-0479">Metal-binding</keyword>
<reference evidence="26" key="1">
    <citation type="submission" date="2016-10" db="EMBL/GenBank/DDBJ databases">
        <authorList>
            <person name="Varghese N."/>
            <person name="Submissions S."/>
        </authorList>
    </citation>
    <scope>NUCLEOTIDE SEQUENCE [LARGE SCALE GENOMIC DNA]</scope>
    <source>
        <strain evidence="26">KPR-1</strain>
    </source>
</reference>
<dbReference type="GO" id="GO:0005737">
    <property type="term" value="C:cytoplasm"/>
    <property type="evidence" value="ECO:0007669"/>
    <property type="project" value="UniProtKB-SubCell"/>
</dbReference>
<comment type="function">
    <text evidence="3 17">General (non sugar-specific) component of the phosphoenolpyruvate-dependent sugar phosphotransferase system (sugar PTS). This major carbohydrate active-transport system catalyzes the phosphorylation of incoming sugar substrates concomitantly with their translocation across the cell membrane. Enzyme I transfers the phosphoryl group from phosphoenolpyruvate (PEP) to the phosphoryl carrier protein (HPr).</text>
</comment>
<name>A0A1H3X1S1_9ACTO</name>
<keyword evidence="14 17" id="KW-0418">Kinase</keyword>
<dbReference type="Pfam" id="PF00391">
    <property type="entry name" value="PEP-utilizers"/>
    <property type="match status" value="1"/>
</dbReference>
<evidence type="ECO:0000259" key="22">
    <source>
        <dbReference type="Pfam" id="PF00391"/>
    </source>
</evidence>
<evidence type="ECO:0000256" key="6">
    <source>
        <dbReference type="ARBA" id="ARBA00012232"/>
    </source>
</evidence>
<evidence type="ECO:0000256" key="10">
    <source>
        <dbReference type="ARBA" id="ARBA00022597"/>
    </source>
</evidence>
<dbReference type="Pfam" id="PF05524">
    <property type="entry name" value="PEP-utilisers_N"/>
    <property type="match status" value="1"/>
</dbReference>
<evidence type="ECO:0000313" key="26">
    <source>
        <dbReference type="Proteomes" id="UP000199288"/>
    </source>
</evidence>
<dbReference type="InterPro" id="IPR008279">
    <property type="entry name" value="PEP-util_enz_mobile_dom"/>
</dbReference>
<evidence type="ECO:0000256" key="1">
    <source>
        <dbReference type="ARBA" id="ARBA00000683"/>
    </source>
</evidence>
<keyword evidence="9 17" id="KW-0963">Cytoplasm</keyword>
<evidence type="ECO:0000256" key="18">
    <source>
        <dbReference type="PIRSR" id="PIRSR000732-1"/>
    </source>
</evidence>
<evidence type="ECO:0000256" key="20">
    <source>
        <dbReference type="PIRSR" id="PIRSR000732-3"/>
    </source>
</evidence>
<dbReference type="NCBIfam" id="TIGR01417">
    <property type="entry name" value="PTS_I_fam"/>
    <property type="match status" value="1"/>
</dbReference>
<evidence type="ECO:0000256" key="5">
    <source>
        <dbReference type="ARBA" id="ARBA00007837"/>
    </source>
</evidence>
<dbReference type="Gene3D" id="3.50.30.10">
    <property type="entry name" value="Phosphohistidine domain"/>
    <property type="match status" value="1"/>
</dbReference>
<dbReference type="Pfam" id="PF02896">
    <property type="entry name" value="PEP-utilizers_C"/>
    <property type="match status" value="1"/>
</dbReference>
<feature type="binding site" evidence="19">
    <location>
        <position position="325"/>
    </location>
    <ligand>
        <name>phosphoenolpyruvate</name>
        <dbReference type="ChEBI" id="CHEBI:58702"/>
    </ligand>
</feature>
<evidence type="ECO:0000256" key="4">
    <source>
        <dbReference type="ARBA" id="ARBA00004496"/>
    </source>
</evidence>
<accession>A0A1H3X1S1</accession>
<dbReference type="SUPFAM" id="SSF47831">
    <property type="entry name" value="Enzyme I of the PEP:sugar phosphotransferase system HPr-binding (sub)domain"/>
    <property type="match status" value="1"/>
</dbReference>
<dbReference type="InterPro" id="IPR000121">
    <property type="entry name" value="PEP_util_C"/>
</dbReference>
<feature type="domain" description="PEP-utilising enzyme C-terminal" evidence="23">
    <location>
        <begin position="253"/>
        <end position="523"/>
    </location>
</feature>
<feature type="active site" description="Proton donor" evidence="18">
    <location>
        <position position="485"/>
    </location>
</feature>
<feature type="active site" description="Tele-phosphohistidine intermediate" evidence="18">
    <location>
        <position position="187"/>
    </location>
</feature>
<keyword evidence="12 17" id="KW-0598">Phosphotransferase system</keyword>
<evidence type="ECO:0000256" key="19">
    <source>
        <dbReference type="PIRSR" id="PIRSR000732-2"/>
    </source>
</evidence>
<feature type="binding site" evidence="19">
    <location>
        <begin position="437"/>
        <end position="438"/>
    </location>
    <ligand>
        <name>phosphoenolpyruvate</name>
        <dbReference type="ChEBI" id="CHEBI:58702"/>
    </ligand>
</feature>
<dbReference type="Gene3D" id="3.20.20.60">
    <property type="entry name" value="Phosphoenolpyruvate-binding domains"/>
    <property type="match status" value="1"/>
</dbReference>
<keyword evidence="10 17" id="KW-0762">Sugar transport</keyword>
<evidence type="ECO:0000259" key="23">
    <source>
        <dbReference type="Pfam" id="PF02896"/>
    </source>
</evidence>
<sequence length="554" mass="57485">MSSSLTLHGIGVSVGSAYGPAVPVRPAPGINESEPGSRDPQADGQRIRDALREVSDELMSRAENASGEAKDVLLITAQLATDKGLVKSVDKLLAQGRGVTATVHEAIESYVDKLALLGGYMAQRATDLSDVRDRIIAVLRDLPAPGVPTMTEPGIIVANDLAPAETAVLKPELVQGIVISGGGPTSHTAIIAASLGIPAVVQAAGIEDLDSGELIALDGGTGEVILRPSEAQQAEFAERQERRLAAAAAYSGPGATSDGHPVALLANIGNPDQALLAAGHDVEGVGLFRTEFMFLDRQDPPSREEQAKAYTSVLEAFEGRRVVIRTLDAGADKPLAFADLGEEDNPALGRRGIRLTRVREELLDTQLDALADAYQATNADVRIMAPMVATPEEAQWFAAKVRERGIPSVGIMIETPASALCASDVVAGLDFASIGTNDLTQYTMAADRMQGELGDLLSAWQPAVLRMIQLACEGADDAGATIGVCGEAAGDPLLALVLVGLGVSSLSMALTRVPEVRAALAQHTLADCQTIATAALATTSATGARQAVSEHASI</sequence>
<dbReference type="InterPro" id="IPR015813">
    <property type="entry name" value="Pyrv/PenolPyrv_kinase-like_dom"/>
</dbReference>
<feature type="domain" description="PEP-utilising enzyme mobile" evidence="22">
    <location>
        <begin position="152"/>
        <end position="222"/>
    </location>
</feature>
<evidence type="ECO:0000256" key="21">
    <source>
        <dbReference type="SAM" id="MobiDB-lite"/>
    </source>
</evidence>
<feature type="binding site" evidence="19">
    <location>
        <position position="289"/>
    </location>
    <ligand>
        <name>phosphoenolpyruvate</name>
        <dbReference type="ChEBI" id="CHEBI:58702"/>
    </ligand>
</feature>
<dbReference type="SUPFAM" id="SSF51621">
    <property type="entry name" value="Phosphoenolpyruvate/pyruvate domain"/>
    <property type="match status" value="1"/>
</dbReference>
<feature type="domain" description="Phosphotransferase system enzyme I N-terminal" evidence="24">
    <location>
        <begin position="8"/>
        <end position="124"/>
    </location>
</feature>
<dbReference type="EC" id="2.7.3.9" evidence="6 17"/>
<feature type="binding site" evidence="20">
    <location>
        <position position="438"/>
    </location>
    <ligand>
        <name>Mg(2+)</name>
        <dbReference type="ChEBI" id="CHEBI:18420"/>
    </ligand>
</feature>
<dbReference type="AlphaFoldDB" id="A0A1H3X1S1"/>
<keyword evidence="11 17" id="KW-0808">Transferase</keyword>
<feature type="compositionally biased region" description="Basic and acidic residues" evidence="21">
    <location>
        <begin position="35"/>
        <end position="45"/>
    </location>
</feature>
<evidence type="ECO:0000259" key="24">
    <source>
        <dbReference type="Pfam" id="PF05524"/>
    </source>
</evidence>
<comment type="catalytic activity">
    <reaction evidence="1 17">
        <text>L-histidyl-[protein] + phosphoenolpyruvate = N(pros)-phospho-L-histidyl-[protein] + pyruvate</text>
        <dbReference type="Rhea" id="RHEA:23880"/>
        <dbReference type="Rhea" id="RHEA-COMP:9745"/>
        <dbReference type="Rhea" id="RHEA-COMP:9746"/>
        <dbReference type="ChEBI" id="CHEBI:15361"/>
        <dbReference type="ChEBI" id="CHEBI:29979"/>
        <dbReference type="ChEBI" id="CHEBI:58702"/>
        <dbReference type="ChEBI" id="CHEBI:64837"/>
        <dbReference type="EC" id="2.7.3.9"/>
    </reaction>
</comment>
<comment type="similarity">
    <text evidence="5 17">Belongs to the PEP-utilizing enzyme family.</text>
</comment>
<organism evidence="25 26">
    <name type="scientific">Bowdeniella nasicola</name>
    <dbReference type="NCBI Taxonomy" id="208480"/>
    <lineage>
        <taxon>Bacteria</taxon>
        <taxon>Bacillati</taxon>
        <taxon>Actinomycetota</taxon>
        <taxon>Actinomycetes</taxon>
        <taxon>Actinomycetales</taxon>
        <taxon>Actinomycetaceae</taxon>
        <taxon>Bowdeniella</taxon>
    </lineage>
</organism>
<dbReference type="PRINTS" id="PR01736">
    <property type="entry name" value="PHPHTRNFRASE"/>
</dbReference>
<dbReference type="InterPro" id="IPR040442">
    <property type="entry name" value="Pyrv_kinase-like_dom_sf"/>
</dbReference>
<dbReference type="OrthoDB" id="9765468at2"/>
<feature type="binding site" evidence="20">
    <location>
        <position position="414"/>
    </location>
    <ligand>
        <name>Mg(2+)</name>
        <dbReference type="ChEBI" id="CHEBI:18420"/>
    </ligand>
</feature>
<keyword evidence="26" id="KW-1185">Reference proteome</keyword>
<evidence type="ECO:0000313" key="25">
    <source>
        <dbReference type="EMBL" id="SDZ93355.1"/>
    </source>
</evidence>
<comment type="subcellular location">
    <subcellularLocation>
        <location evidence="4 17">Cytoplasm</location>
    </subcellularLocation>
</comment>
<keyword evidence="15 17" id="KW-0460">Magnesium</keyword>
<keyword evidence="8 17" id="KW-0813">Transport</keyword>
<proteinExistence type="inferred from homology"/>
<dbReference type="Gene3D" id="1.10.274.10">
    <property type="entry name" value="PtsI, HPr-binding domain"/>
    <property type="match status" value="1"/>
</dbReference>
<dbReference type="PIRSF" id="PIRSF000732">
    <property type="entry name" value="PTS_enzyme_I"/>
    <property type="match status" value="1"/>
</dbReference>
<evidence type="ECO:0000256" key="8">
    <source>
        <dbReference type="ARBA" id="ARBA00022448"/>
    </source>
</evidence>
<dbReference type="GO" id="GO:0046872">
    <property type="term" value="F:metal ion binding"/>
    <property type="evidence" value="ECO:0007669"/>
    <property type="project" value="UniProtKB-KW"/>
</dbReference>
<evidence type="ECO:0000256" key="7">
    <source>
        <dbReference type="ARBA" id="ARBA00016544"/>
    </source>
</evidence>
<feature type="region of interest" description="Disordered" evidence="21">
    <location>
        <begin position="23"/>
        <end position="45"/>
    </location>
</feature>
<evidence type="ECO:0000256" key="13">
    <source>
        <dbReference type="ARBA" id="ARBA00022723"/>
    </source>
</evidence>
<dbReference type="InterPro" id="IPR006318">
    <property type="entry name" value="PTS_EI-like"/>
</dbReference>
<evidence type="ECO:0000256" key="16">
    <source>
        <dbReference type="ARBA" id="ARBA00033235"/>
    </source>
</evidence>
<dbReference type="GO" id="GO:0008965">
    <property type="term" value="F:phosphoenolpyruvate-protein phosphotransferase activity"/>
    <property type="evidence" value="ECO:0007669"/>
    <property type="project" value="UniProtKB-EC"/>
</dbReference>
<dbReference type="GO" id="GO:0009401">
    <property type="term" value="P:phosphoenolpyruvate-dependent sugar phosphotransferase system"/>
    <property type="evidence" value="ECO:0007669"/>
    <property type="project" value="UniProtKB-KW"/>
</dbReference>
<dbReference type="PANTHER" id="PTHR46244:SF3">
    <property type="entry name" value="PHOSPHOENOLPYRUVATE-PROTEIN PHOSPHOTRANSFERASE"/>
    <property type="match status" value="1"/>
</dbReference>
<evidence type="ECO:0000256" key="12">
    <source>
        <dbReference type="ARBA" id="ARBA00022683"/>
    </source>
</evidence>
<dbReference type="RefSeq" id="WP_092561811.1">
    <property type="nucleotide sequence ID" value="NZ_FNQV01000003.1"/>
</dbReference>
<comment type="cofactor">
    <cofactor evidence="2 17 20">
        <name>Mg(2+)</name>
        <dbReference type="ChEBI" id="CHEBI:18420"/>
    </cofactor>
</comment>
<evidence type="ECO:0000256" key="3">
    <source>
        <dbReference type="ARBA" id="ARBA00002728"/>
    </source>
</evidence>
<feature type="binding site" evidence="19">
    <location>
        <position position="448"/>
    </location>
    <ligand>
        <name>phosphoenolpyruvate</name>
        <dbReference type="ChEBI" id="CHEBI:58702"/>
    </ligand>
</feature>
<dbReference type="GO" id="GO:0016301">
    <property type="term" value="F:kinase activity"/>
    <property type="evidence" value="ECO:0007669"/>
    <property type="project" value="UniProtKB-KW"/>
</dbReference>
<dbReference type="InterPro" id="IPR024692">
    <property type="entry name" value="PTS_EI"/>
</dbReference>
<gene>
    <name evidence="25" type="ORF">SAMN02910418_00580</name>
</gene>
<dbReference type="InterPro" id="IPR036618">
    <property type="entry name" value="PtsI_HPr-bd_sf"/>
</dbReference>
<evidence type="ECO:0000256" key="2">
    <source>
        <dbReference type="ARBA" id="ARBA00001946"/>
    </source>
</evidence>
<dbReference type="Proteomes" id="UP000199288">
    <property type="component" value="Unassembled WGS sequence"/>
</dbReference>
<evidence type="ECO:0000256" key="17">
    <source>
        <dbReference type="PIRNR" id="PIRNR000732"/>
    </source>
</evidence>
<evidence type="ECO:0000256" key="9">
    <source>
        <dbReference type="ARBA" id="ARBA00022490"/>
    </source>
</evidence>
<dbReference type="InterPro" id="IPR036637">
    <property type="entry name" value="Phosphohistidine_dom_sf"/>
</dbReference>
<evidence type="ECO:0000256" key="11">
    <source>
        <dbReference type="ARBA" id="ARBA00022679"/>
    </source>
</evidence>